<sequence>MSCLDSLAECEVLFIDQDLEINRDESEREIIVVATYGAEIVLVEPGPLTGKSRRTELFLGVNLIWTANNRIKEYHLELPQSTYLELWKWTRTQDEWMSPADAPQMP</sequence>
<reference evidence="1 2" key="1">
    <citation type="journal article" date="2020" name="Genomics">
        <title>Complete, high-quality genomes from long-read metagenomic sequencing of two wolf lichen thalli reveals enigmatic genome architecture.</title>
        <authorList>
            <person name="McKenzie S.K."/>
            <person name="Walston R.F."/>
            <person name="Allen J.L."/>
        </authorList>
    </citation>
    <scope>NUCLEOTIDE SEQUENCE [LARGE SCALE GENOMIC DNA]</scope>
    <source>
        <strain evidence="1">WasteWater2</strain>
    </source>
</reference>
<dbReference type="GeneID" id="59292543"/>
<name>A0A8H6FLJ5_9LECA</name>
<dbReference type="EMBL" id="JACCJC010000064">
    <property type="protein sequence ID" value="KAF6230781.1"/>
    <property type="molecule type" value="Genomic_DNA"/>
</dbReference>
<accession>A0A8H6FLJ5</accession>
<dbReference type="Proteomes" id="UP000578531">
    <property type="component" value="Unassembled WGS sequence"/>
</dbReference>
<dbReference type="AlphaFoldDB" id="A0A8H6FLJ5"/>
<organism evidence="1 2">
    <name type="scientific">Letharia columbiana</name>
    <dbReference type="NCBI Taxonomy" id="112416"/>
    <lineage>
        <taxon>Eukaryota</taxon>
        <taxon>Fungi</taxon>
        <taxon>Dikarya</taxon>
        <taxon>Ascomycota</taxon>
        <taxon>Pezizomycotina</taxon>
        <taxon>Lecanoromycetes</taxon>
        <taxon>OSLEUM clade</taxon>
        <taxon>Lecanoromycetidae</taxon>
        <taxon>Lecanorales</taxon>
        <taxon>Lecanorineae</taxon>
        <taxon>Parmeliaceae</taxon>
        <taxon>Letharia</taxon>
    </lineage>
</organism>
<keyword evidence="2" id="KW-1185">Reference proteome</keyword>
<gene>
    <name evidence="1" type="ORF">HO173_010897</name>
</gene>
<evidence type="ECO:0000313" key="1">
    <source>
        <dbReference type="EMBL" id="KAF6230781.1"/>
    </source>
</evidence>
<evidence type="ECO:0000313" key="2">
    <source>
        <dbReference type="Proteomes" id="UP000578531"/>
    </source>
</evidence>
<proteinExistence type="predicted"/>
<dbReference type="RefSeq" id="XP_037160214.1">
    <property type="nucleotide sequence ID" value="XM_037312782.1"/>
</dbReference>
<protein>
    <submittedName>
        <fullName evidence="1">Uncharacterized protein</fullName>
    </submittedName>
</protein>
<comment type="caution">
    <text evidence="1">The sequence shown here is derived from an EMBL/GenBank/DDBJ whole genome shotgun (WGS) entry which is preliminary data.</text>
</comment>